<keyword evidence="2 7" id="KW-0349">Heme</keyword>
<reference evidence="8" key="1">
    <citation type="submission" date="2024-07" db="EMBL/GenBank/DDBJ databases">
        <authorList>
            <person name="Yu S.T."/>
        </authorList>
    </citation>
    <scope>NUCLEOTIDE SEQUENCE</scope>
    <source>
        <strain evidence="8">R21</strain>
    </source>
</reference>
<keyword evidence="4 7" id="KW-0560">Oxidoreductase</keyword>
<evidence type="ECO:0000256" key="2">
    <source>
        <dbReference type="ARBA" id="ARBA00022617"/>
    </source>
</evidence>
<dbReference type="Pfam" id="PF00067">
    <property type="entry name" value="p450"/>
    <property type="match status" value="1"/>
</dbReference>
<dbReference type="InterPro" id="IPR002397">
    <property type="entry name" value="Cyt_P450_B"/>
</dbReference>
<dbReference type="InterPro" id="IPR017972">
    <property type="entry name" value="Cyt_P450_CS"/>
</dbReference>
<dbReference type="Gene3D" id="1.10.630.10">
    <property type="entry name" value="Cytochrome P450"/>
    <property type="match status" value="1"/>
</dbReference>
<dbReference type="SUPFAM" id="SSF48264">
    <property type="entry name" value="Cytochrome P450"/>
    <property type="match status" value="1"/>
</dbReference>
<evidence type="ECO:0000256" key="6">
    <source>
        <dbReference type="ARBA" id="ARBA00023033"/>
    </source>
</evidence>
<evidence type="ECO:0000256" key="7">
    <source>
        <dbReference type="RuleBase" id="RU000461"/>
    </source>
</evidence>
<keyword evidence="3 7" id="KW-0479">Metal-binding</keyword>
<dbReference type="InterPro" id="IPR001128">
    <property type="entry name" value="Cyt_P450"/>
</dbReference>
<evidence type="ECO:0000313" key="8">
    <source>
        <dbReference type="EMBL" id="XDQ23461.1"/>
    </source>
</evidence>
<accession>A0AB39NZ14</accession>
<dbReference type="GO" id="GO:0005506">
    <property type="term" value="F:iron ion binding"/>
    <property type="evidence" value="ECO:0007669"/>
    <property type="project" value="InterPro"/>
</dbReference>
<dbReference type="PRINTS" id="PR00385">
    <property type="entry name" value="P450"/>
</dbReference>
<organism evidence="8">
    <name type="scientific">Streptomyces sp. R21</name>
    <dbReference type="NCBI Taxonomy" id="3238627"/>
    <lineage>
        <taxon>Bacteria</taxon>
        <taxon>Bacillati</taxon>
        <taxon>Actinomycetota</taxon>
        <taxon>Actinomycetes</taxon>
        <taxon>Kitasatosporales</taxon>
        <taxon>Streptomycetaceae</taxon>
        <taxon>Streptomyces</taxon>
    </lineage>
</organism>
<dbReference type="GO" id="GO:0020037">
    <property type="term" value="F:heme binding"/>
    <property type="evidence" value="ECO:0007669"/>
    <property type="project" value="InterPro"/>
</dbReference>
<dbReference type="GO" id="GO:0004497">
    <property type="term" value="F:monooxygenase activity"/>
    <property type="evidence" value="ECO:0007669"/>
    <property type="project" value="UniProtKB-KW"/>
</dbReference>
<sequence length="425" mass="45537">MVRNPTGAVVLDPLGRDLHGEAARLRRLGGVVRVVLPGGVPAWSVNRIGLIRQVMADARVSKDAYRHWPAWISGEVDEGWPLAMWVSVRSMLTAYGPEHRRLRRLVAGAFTARRVADLAPRIRAVTGELLEGLARWPAGRPVDLRAQFAAELPLRVMSQMLGLDGAQARDLHRVTDVLFTTSTSSRAARANQVELYGLMDALVAGKRAAPGADLTSALIAERDGRGRGLSEKELVDTLLLIIGAGHETTVNLLDHAIHALLAHPGQLRLVREGAITWEAVVDETLRREAPVANIPLRFAVEDIEVGGTTIRAGEAILLSLVAAGRDEAVHGPTADAFDATRPTRREHGAFGHGVHHCLGRALAMSEATIALPALFGRFPQLAPAAQAGEPALFESFISSGHTKLWALLNPPPGPAARPPLPEPAA</sequence>
<dbReference type="PANTHER" id="PTHR46696">
    <property type="entry name" value="P450, PUTATIVE (EUROFUNG)-RELATED"/>
    <property type="match status" value="1"/>
</dbReference>
<name>A0AB39NZ14_9ACTN</name>
<proteinExistence type="inferred from homology"/>
<protein>
    <submittedName>
        <fullName evidence="8">Cytochrome P450</fullName>
    </submittedName>
</protein>
<dbReference type="RefSeq" id="WP_369229204.1">
    <property type="nucleotide sequence ID" value="NZ_CP163435.1"/>
</dbReference>
<keyword evidence="6 7" id="KW-0503">Monooxygenase</keyword>
<evidence type="ECO:0000256" key="5">
    <source>
        <dbReference type="ARBA" id="ARBA00023004"/>
    </source>
</evidence>
<gene>
    <name evidence="8" type="ORF">AB5J56_01455</name>
</gene>
<dbReference type="CDD" id="cd11029">
    <property type="entry name" value="CYP107-like"/>
    <property type="match status" value="1"/>
</dbReference>
<evidence type="ECO:0000256" key="1">
    <source>
        <dbReference type="ARBA" id="ARBA00010617"/>
    </source>
</evidence>
<comment type="similarity">
    <text evidence="1 7">Belongs to the cytochrome P450 family.</text>
</comment>
<dbReference type="InterPro" id="IPR036396">
    <property type="entry name" value="Cyt_P450_sf"/>
</dbReference>
<dbReference type="PRINTS" id="PR00359">
    <property type="entry name" value="BP450"/>
</dbReference>
<dbReference type="FunFam" id="1.10.630.10:FF:000018">
    <property type="entry name" value="Cytochrome P450 monooxygenase"/>
    <property type="match status" value="1"/>
</dbReference>
<dbReference type="GO" id="GO:0016705">
    <property type="term" value="F:oxidoreductase activity, acting on paired donors, with incorporation or reduction of molecular oxygen"/>
    <property type="evidence" value="ECO:0007669"/>
    <property type="project" value="InterPro"/>
</dbReference>
<dbReference type="EMBL" id="CP163435">
    <property type="protein sequence ID" value="XDQ23461.1"/>
    <property type="molecule type" value="Genomic_DNA"/>
</dbReference>
<dbReference type="PROSITE" id="PS00086">
    <property type="entry name" value="CYTOCHROME_P450"/>
    <property type="match status" value="1"/>
</dbReference>
<keyword evidence="5 7" id="KW-0408">Iron</keyword>
<dbReference type="PANTHER" id="PTHR46696:SF1">
    <property type="entry name" value="CYTOCHROME P450 YJIB-RELATED"/>
    <property type="match status" value="1"/>
</dbReference>
<evidence type="ECO:0000256" key="3">
    <source>
        <dbReference type="ARBA" id="ARBA00022723"/>
    </source>
</evidence>
<evidence type="ECO:0000256" key="4">
    <source>
        <dbReference type="ARBA" id="ARBA00023002"/>
    </source>
</evidence>
<dbReference type="AlphaFoldDB" id="A0AB39NZ14"/>